<dbReference type="GO" id="GO:0055085">
    <property type="term" value="P:transmembrane transport"/>
    <property type="evidence" value="ECO:0007669"/>
    <property type="project" value="InterPro"/>
</dbReference>
<keyword evidence="5 7" id="KW-1133">Transmembrane helix</keyword>
<evidence type="ECO:0000256" key="5">
    <source>
        <dbReference type="ARBA" id="ARBA00022989"/>
    </source>
</evidence>
<dbReference type="InterPro" id="IPR000515">
    <property type="entry name" value="MetI-like"/>
</dbReference>
<dbReference type="PANTHER" id="PTHR30193">
    <property type="entry name" value="ABC TRANSPORTER PERMEASE PROTEIN"/>
    <property type="match status" value="1"/>
</dbReference>
<evidence type="ECO:0000256" key="3">
    <source>
        <dbReference type="ARBA" id="ARBA00022475"/>
    </source>
</evidence>
<sequence length="324" mass="36602">MKNETAAVATEVKKRRKFTWTRDDSELALLGLPATIWFAVFAYLPMFGLIIAFKDFKLQPGKGFLASLFASDWAGFKNFNYFLTSNTFGMLLRNTLVYNVIFIILNLLIPVTLAIVINQLYSKIASKVYQTLMFFPYFMSWVVVSYFVYAFLSPDGGLFNLIIESTGGEGVMWYSQPKYWPFILVFMSTWKGMGYNMVVYLASITGIDTSLYEAAILDGATKWQQAWYITIPTIRPMIIMMFILNIGHIFYSDFGLFYQVTQHIPKPLEGVASTFDTYIYQALMSNASIGRTAAAGLFQSVCCCITVLITNAIVSKLDPDSAII</sequence>
<evidence type="ECO:0000256" key="4">
    <source>
        <dbReference type="ARBA" id="ARBA00022692"/>
    </source>
</evidence>
<gene>
    <name evidence="9" type="ORF">H9846_10370</name>
</gene>
<reference evidence="9" key="1">
    <citation type="journal article" date="2021" name="PeerJ">
        <title>Extensive microbial diversity within the chicken gut microbiome revealed by metagenomics and culture.</title>
        <authorList>
            <person name="Gilroy R."/>
            <person name="Ravi A."/>
            <person name="Getino M."/>
            <person name="Pursley I."/>
            <person name="Horton D.L."/>
            <person name="Alikhan N.F."/>
            <person name="Baker D."/>
            <person name="Gharbi K."/>
            <person name="Hall N."/>
            <person name="Watson M."/>
            <person name="Adriaenssens E.M."/>
            <person name="Foster-Nyarko E."/>
            <person name="Jarju S."/>
            <person name="Secka A."/>
            <person name="Antonio M."/>
            <person name="Oren A."/>
            <person name="Chaudhuri R.R."/>
            <person name="La Ragione R."/>
            <person name="Hildebrand F."/>
            <person name="Pallen M.J."/>
        </authorList>
    </citation>
    <scope>NUCLEOTIDE SEQUENCE</scope>
    <source>
        <strain evidence="9">ChiHecec2B26-7398</strain>
    </source>
</reference>
<dbReference type="InterPro" id="IPR051393">
    <property type="entry name" value="ABC_transporter_permease"/>
</dbReference>
<feature type="transmembrane region" description="Helical" evidence="7">
    <location>
        <begin position="293"/>
        <end position="314"/>
    </location>
</feature>
<evidence type="ECO:0000313" key="10">
    <source>
        <dbReference type="Proteomes" id="UP000886751"/>
    </source>
</evidence>
<feature type="transmembrane region" description="Helical" evidence="7">
    <location>
        <begin position="132"/>
        <end position="152"/>
    </location>
</feature>
<dbReference type="PROSITE" id="PS50928">
    <property type="entry name" value="ABC_TM1"/>
    <property type="match status" value="1"/>
</dbReference>
<dbReference type="PANTHER" id="PTHR30193:SF44">
    <property type="entry name" value="LACTOSE TRANSPORT SYSTEM PERMEASE PROTEIN LACF"/>
    <property type="match status" value="1"/>
</dbReference>
<comment type="similarity">
    <text evidence="7">Belongs to the binding-protein-dependent transport system permease family.</text>
</comment>
<name>A0A9D2BW85_9FIRM</name>
<organism evidence="9 10">
    <name type="scientific">Candidatus Gemmiger excrementipullorum</name>
    <dbReference type="NCBI Taxonomy" id="2838610"/>
    <lineage>
        <taxon>Bacteria</taxon>
        <taxon>Bacillati</taxon>
        <taxon>Bacillota</taxon>
        <taxon>Clostridia</taxon>
        <taxon>Eubacteriales</taxon>
        <taxon>Gemmiger</taxon>
    </lineage>
</organism>
<comment type="caution">
    <text evidence="9">The sequence shown here is derived from an EMBL/GenBank/DDBJ whole genome shotgun (WGS) entry which is preliminary data.</text>
</comment>
<evidence type="ECO:0000256" key="1">
    <source>
        <dbReference type="ARBA" id="ARBA00004651"/>
    </source>
</evidence>
<dbReference type="InterPro" id="IPR035906">
    <property type="entry name" value="MetI-like_sf"/>
</dbReference>
<dbReference type="CDD" id="cd06261">
    <property type="entry name" value="TM_PBP2"/>
    <property type="match status" value="1"/>
</dbReference>
<dbReference type="Proteomes" id="UP000886751">
    <property type="component" value="Unassembled WGS sequence"/>
</dbReference>
<evidence type="ECO:0000256" key="6">
    <source>
        <dbReference type="ARBA" id="ARBA00023136"/>
    </source>
</evidence>
<evidence type="ECO:0000256" key="7">
    <source>
        <dbReference type="RuleBase" id="RU363032"/>
    </source>
</evidence>
<dbReference type="EMBL" id="DXEI01000156">
    <property type="protein sequence ID" value="HIX95842.1"/>
    <property type="molecule type" value="Genomic_DNA"/>
</dbReference>
<evidence type="ECO:0000313" key="9">
    <source>
        <dbReference type="EMBL" id="HIX95842.1"/>
    </source>
</evidence>
<dbReference type="Pfam" id="PF00528">
    <property type="entry name" value="BPD_transp_1"/>
    <property type="match status" value="1"/>
</dbReference>
<keyword evidence="6 7" id="KW-0472">Membrane</keyword>
<feature type="transmembrane region" description="Helical" evidence="7">
    <location>
        <begin position="27"/>
        <end position="52"/>
    </location>
</feature>
<keyword evidence="4 7" id="KW-0812">Transmembrane</keyword>
<dbReference type="AlphaFoldDB" id="A0A9D2BW85"/>
<protein>
    <submittedName>
        <fullName evidence="9">ABC transporter permease subunit</fullName>
    </submittedName>
</protein>
<reference evidence="9" key="2">
    <citation type="submission" date="2021-04" db="EMBL/GenBank/DDBJ databases">
        <authorList>
            <person name="Gilroy R."/>
        </authorList>
    </citation>
    <scope>NUCLEOTIDE SEQUENCE</scope>
    <source>
        <strain evidence="9">ChiHecec2B26-7398</strain>
    </source>
</reference>
<keyword evidence="2 7" id="KW-0813">Transport</keyword>
<comment type="subcellular location">
    <subcellularLocation>
        <location evidence="1 7">Cell membrane</location>
        <topology evidence="1 7">Multi-pass membrane protein</topology>
    </subcellularLocation>
</comment>
<keyword evidence="3" id="KW-1003">Cell membrane</keyword>
<feature type="transmembrane region" description="Helical" evidence="7">
    <location>
        <begin position="226"/>
        <end position="251"/>
    </location>
</feature>
<proteinExistence type="inferred from homology"/>
<feature type="transmembrane region" description="Helical" evidence="7">
    <location>
        <begin position="179"/>
        <end position="205"/>
    </location>
</feature>
<dbReference type="Gene3D" id="1.10.3720.10">
    <property type="entry name" value="MetI-like"/>
    <property type="match status" value="1"/>
</dbReference>
<dbReference type="GO" id="GO:0005886">
    <property type="term" value="C:plasma membrane"/>
    <property type="evidence" value="ECO:0007669"/>
    <property type="project" value="UniProtKB-SubCell"/>
</dbReference>
<accession>A0A9D2BW85</accession>
<feature type="domain" description="ABC transmembrane type-1" evidence="8">
    <location>
        <begin position="92"/>
        <end position="310"/>
    </location>
</feature>
<feature type="transmembrane region" description="Helical" evidence="7">
    <location>
        <begin position="96"/>
        <end position="120"/>
    </location>
</feature>
<evidence type="ECO:0000256" key="2">
    <source>
        <dbReference type="ARBA" id="ARBA00022448"/>
    </source>
</evidence>
<evidence type="ECO:0000259" key="8">
    <source>
        <dbReference type="PROSITE" id="PS50928"/>
    </source>
</evidence>
<dbReference type="SUPFAM" id="SSF161098">
    <property type="entry name" value="MetI-like"/>
    <property type="match status" value="1"/>
</dbReference>